<dbReference type="EMBL" id="NPIA01000003">
    <property type="protein sequence ID" value="OZM57314.1"/>
    <property type="molecule type" value="Genomic_DNA"/>
</dbReference>
<gene>
    <name evidence="1" type="ORF">CIB95_07565</name>
</gene>
<evidence type="ECO:0008006" key="3">
    <source>
        <dbReference type="Google" id="ProtNLM"/>
    </source>
</evidence>
<organism evidence="1 2">
    <name type="scientific">Lottiidibacillus patelloidae</name>
    <dbReference type="NCBI Taxonomy" id="2670334"/>
    <lineage>
        <taxon>Bacteria</taxon>
        <taxon>Bacillati</taxon>
        <taxon>Bacillota</taxon>
        <taxon>Bacilli</taxon>
        <taxon>Bacillales</taxon>
        <taxon>Bacillaceae</taxon>
        <taxon>Lottiidibacillus</taxon>
    </lineage>
</organism>
<comment type="caution">
    <text evidence="1">The sequence shown here is derived from an EMBL/GenBank/DDBJ whole genome shotgun (WGS) entry which is preliminary data.</text>
</comment>
<keyword evidence="2" id="KW-1185">Reference proteome</keyword>
<dbReference type="InterPro" id="IPR014913">
    <property type="entry name" value="YppE-like"/>
</dbReference>
<evidence type="ECO:0000313" key="2">
    <source>
        <dbReference type="Proteomes" id="UP000217083"/>
    </source>
</evidence>
<name>A0A263BUA5_9BACI</name>
<evidence type="ECO:0000313" key="1">
    <source>
        <dbReference type="EMBL" id="OZM57314.1"/>
    </source>
</evidence>
<dbReference type="RefSeq" id="WP_094923889.1">
    <property type="nucleotide sequence ID" value="NZ_NPIA01000003.1"/>
</dbReference>
<dbReference type="Pfam" id="PF08807">
    <property type="entry name" value="DUF1798"/>
    <property type="match status" value="1"/>
</dbReference>
<accession>A0A263BUA5</accession>
<dbReference type="Proteomes" id="UP000217083">
    <property type="component" value="Unassembled WGS sequence"/>
</dbReference>
<dbReference type="SUPFAM" id="SSF140415">
    <property type="entry name" value="YppE-like"/>
    <property type="match status" value="1"/>
</dbReference>
<dbReference type="AlphaFoldDB" id="A0A263BUA5"/>
<sequence length="127" mass="15143">MTDTKIKELKLVTLEIEQLITKMENNYNQVHENDKVFDFFSEIEPFVNSTESITMKWQALALDWIKHNNIKYIYKEQIDQTFENINILAVIHFQLDTRYKRFVDLVASVKYIIGTMRDHLALDKNEA</sequence>
<reference evidence="1 2" key="2">
    <citation type="submission" date="2017-09" db="EMBL/GenBank/DDBJ databases">
        <title>Bacillus patelloidae sp. nov., isolated from the intestinal tract of a marine limpet.</title>
        <authorList>
            <person name="Liu R."/>
            <person name="Dong C."/>
            <person name="Shao Z."/>
        </authorList>
    </citation>
    <scope>NUCLEOTIDE SEQUENCE [LARGE SCALE GENOMIC DNA]</scope>
    <source>
        <strain evidence="1 2">SA5d-4</strain>
    </source>
</reference>
<dbReference type="InterPro" id="IPR023351">
    <property type="entry name" value="YppE-like_sf"/>
</dbReference>
<proteinExistence type="predicted"/>
<dbReference type="Gene3D" id="1.20.120.440">
    <property type="entry name" value="YppE-like"/>
    <property type="match status" value="1"/>
</dbReference>
<protein>
    <recommendedName>
        <fullName evidence="3">DUF1798 domain-containing protein</fullName>
    </recommendedName>
</protein>
<reference evidence="2" key="1">
    <citation type="submission" date="2017-08" db="EMBL/GenBank/DDBJ databases">
        <authorList>
            <person name="Huang Z."/>
        </authorList>
    </citation>
    <scope>NUCLEOTIDE SEQUENCE [LARGE SCALE GENOMIC DNA]</scope>
    <source>
        <strain evidence="2">SA5d-4</strain>
    </source>
</reference>